<dbReference type="EMBL" id="BAABIC010000010">
    <property type="protein sequence ID" value="GAA4693025.1"/>
    <property type="molecule type" value="Genomic_DNA"/>
</dbReference>
<dbReference type="CDD" id="cd16936">
    <property type="entry name" value="HATPase_RsbW-like"/>
    <property type="match status" value="1"/>
</dbReference>
<dbReference type="Proteomes" id="UP001500325">
    <property type="component" value="Unassembled WGS sequence"/>
</dbReference>
<keyword evidence="3" id="KW-0547">Nucleotide-binding</keyword>
<dbReference type="Gene3D" id="3.30.565.10">
    <property type="entry name" value="Histidine kinase-like ATPase, C-terminal domain"/>
    <property type="match status" value="1"/>
</dbReference>
<evidence type="ECO:0000313" key="4">
    <source>
        <dbReference type="Proteomes" id="UP001500325"/>
    </source>
</evidence>
<dbReference type="SUPFAM" id="SSF55874">
    <property type="entry name" value="ATPase domain of HSP90 chaperone/DNA topoisomerase II/histidine kinase"/>
    <property type="match status" value="1"/>
</dbReference>
<keyword evidence="1" id="KW-0808">Transferase</keyword>
<accession>A0ABP8WNY1</accession>
<sequence length="144" mass="15375">MRRTRGGEDRTSGASGDGDFHARIWATADRLVGLRRALARWAAGTGLPEERQEDVVLAAYEAMANSAEHAYPDGEGGPVEVSARCGSAELTVVVTDEGRWKAPDPHETLRGRGRPLIGVLADAAATVHREDGTTVTMSWRLAPA</sequence>
<reference evidence="4" key="1">
    <citation type="journal article" date="2019" name="Int. J. Syst. Evol. Microbiol.">
        <title>The Global Catalogue of Microorganisms (GCM) 10K type strain sequencing project: providing services to taxonomists for standard genome sequencing and annotation.</title>
        <authorList>
            <consortium name="The Broad Institute Genomics Platform"/>
            <consortium name="The Broad Institute Genome Sequencing Center for Infectious Disease"/>
            <person name="Wu L."/>
            <person name="Ma J."/>
        </authorList>
    </citation>
    <scope>NUCLEOTIDE SEQUENCE [LARGE SCALE GENOMIC DNA]</scope>
    <source>
        <strain evidence="4">JCM 18055</strain>
    </source>
</reference>
<feature type="domain" description="Histidine kinase/HSP90-like ATPase" evidence="2">
    <location>
        <begin position="24"/>
        <end position="139"/>
    </location>
</feature>
<proteinExistence type="predicted"/>
<dbReference type="InterPro" id="IPR036890">
    <property type="entry name" value="HATPase_C_sf"/>
</dbReference>
<dbReference type="RefSeq" id="WP_345381390.1">
    <property type="nucleotide sequence ID" value="NZ_BAABIC010000010.1"/>
</dbReference>
<dbReference type="InterPro" id="IPR050267">
    <property type="entry name" value="Anti-sigma-factor_SerPK"/>
</dbReference>
<evidence type="ECO:0000256" key="1">
    <source>
        <dbReference type="ARBA" id="ARBA00022527"/>
    </source>
</evidence>
<dbReference type="Pfam" id="PF13581">
    <property type="entry name" value="HATPase_c_2"/>
    <property type="match status" value="1"/>
</dbReference>
<dbReference type="GO" id="GO:0005524">
    <property type="term" value="F:ATP binding"/>
    <property type="evidence" value="ECO:0007669"/>
    <property type="project" value="UniProtKB-KW"/>
</dbReference>
<dbReference type="PANTHER" id="PTHR35526:SF3">
    <property type="entry name" value="ANTI-SIGMA-F FACTOR RSBW"/>
    <property type="match status" value="1"/>
</dbReference>
<keyword evidence="4" id="KW-1185">Reference proteome</keyword>
<protein>
    <submittedName>
        <fullName evidence="3">ATP-binding protein</fullName>
    </submittedName>
</protein>
<evidence type="ECO:0000259" key="2">
    <source>
        <dbReference type="Pfam" id="PF13581"/>
    </source>
</evidence>
<keyword evidence="1" id="KW-0418">Kinase</keyword>
<evidence type="ECO:0000313" key="3">
    <source>
        <dbReference type="EMBL" id="GAA4693025.1"/>
    </source>
</evidence>
<dbReference type="InterPro" id="IPR003594">
    <property type="entry name" value="HATPase_dom"/>
</dbReference>
<gene>
    <name evidence="3" type="ORF">GCM10023215_32760</name>
</gene>
<keyword evidence="3" id="KW-0067">ATP-binding</keyword>
<name>A0ABP8WNY1_9PSEU</name>
<dbReference type="PANTHER" id="PTHR35526">
    <property type="entry name" value="ANTI-SIGMA-F FACTOR RSBW-RELATED"/>
    <property type="match status" value="1"/>
</dbReference>
<keyword evidence="1" id="KW-0723">Serine/threonine-protein kinase</keyword>
<organism evidence="3 4">
    <name type="scientific">Pseudonocardia yuanmonensis</name>
    <dbReference type="NCBI Taxonomy" id="1095914"/>
    <lineage>
        <taxon>Bacteria</taxon>
        <taxon>Bacillati</taxon>
        <taxon>Actinomycetota</taxon>
        <taxon>Actinomycetes</taxon>
        <taxon>Pseudonocardiales</taxon>
        <taxon>Pseudonocardiaceae</taxon>
        <taxon>Pseudonocardia</taxon>
    </lineage>
</organism>
<comment type="caution">
    <text evidence="3">The sequence shown here is derived from an EMBL/GenBank/DDBJ whole genome shotgun (WGS) entry which is preliminary data.</text>
</comment>